<protein>
    <submittedName>
        <fullName evidence="3">DUF1992 domain-containing protein</fullName>
    </submittedName>
</protein>
<dbReference type="PANTHER" id="PTHR39158">
    <property type="entry name" value="OS08G0560600 PROTEIN"/>
    <property type="match status" value="1"/>
</dbReference>
<dbReference type="RefSeq" id="WP_268004192.1">
    <property type="nucleotide sequence ID" value="NZ_BSUT01000001.1"/>
</dbReference>
<organism evidence="3 4">
    <name type="scientific">Alicyclobacillus fastidiosus</name>
    <dbReference type="NCBI Taxonomy" id="392011"/>
    <lineage>
        <taxon>Bacteria</taxon>
        <taxon>Bacillati</taxon>
        <taxon>Bacillota</taxon>
        <taxon>Bacilli</taxon>
        <taxon>Bacillales</taxon>
        <taxon>Alicyclobacillaceae</taxon>
        <taxon>Alicyclobacillus</taxon>
    </lineage>
</organism>
<name>A0ABY6ZDT6_9BACL</name>
<evidence type="ECO:0000313" key="3">
    <source>
        <dbReference type="EMBL" id="WAH40295.1"/>
    </source>
</evidence>
<keyword evidence="4" id="KW-1185">Reference proteome</keyword>
<evidence type="ECO:0000256" key="1">
    <source>
        <dbReference type="SAM" id="MobiDB-lite"/>
    </source>
</evidence>
<dbReference type="Proteomes" id="UP001164761">
    <property type="component" value="Chromosome"/>
</dbReference>
<accession>A0ABY6ZDT6</accession>
<feature type="compositionally biased region" description="Basic and acidic residues" evidence="1">
    <location>
        <begin position="12"/>
        <end position="36"/>
    </location>
</feature>
<dbReference type="Pfam" id="PF09350">
    <property type="entry name" value="DJC28_CD"/>
    <property type="match status" value="1"/>
</dbReference>
<gene>
    <name evidence="3" type="ORF">NZD89_18225</name>
</gene>
<dbReference type="InterPro" id="IPR052573">
    <property type="entry name" value="DnaJ_C_subfamily_28"/>
</dbReference>
<feature type="region of interest" description="Disordered" evidence="1">
    <location>
        <begin position="12"/>
        <end position="38"/>
    </location>
</feature>
<dbReference type="InterPro" id="IPR018961">
    <property type="entry name" value="DnaJ_homolog_subfam-C_membr-28"/>
</dbReference>
<feature type="domain" description="DnaJ homologue subfamily C member 28 conserved" evidence="2">
    <location>
        <begin position="61"/>
        <end position="120"/>
    </location>
</feature>
<proteinExistence type="predicted"/>
<dbReference type="PANTHER" id="PTHR39158:SF1">
    <property type="entry name" value="DNAJ HOMOLOG SUBFAMILY C MEMBER 28"/>
    <property type="match status" value="1"/>
</dbReference>
<evidence type="ECO:0000313" key="4">
    <source>
        <dbReference type="Proteomes" id="UP001164761"/>
    </source>
</evidence>
<sequence>MRFLWRRKKHLKSNEQETNNLKESENNTHKETHFTEDQGVPPEAIVTKQPKRIDYVQDKNWIDKVIMDYQNQGGFDNLPGKGKPLSIDPNTDAFSGILKNAGAVPPWLALQHEIRSDIQRVISLMDSQQNFDLDTAIKDINVKIHKFNAQCPSSYLQKRTISSHNIVKLYEEWK</sequence>
<evidence type="ECO:0000259" key="2">
    <source>
        <dbReference type="Pfam" id="PF09350"/>
    </source>
</evidence>
<reference evidence="3" key="1">
    <citation type="submission" date="2022-08" db="EMBL/GenBank/DDBJ databases">
        <title>Alicyclobacillus fastidiosus DSM 17978, complete genome.</title>
        <authorList>
            <person name="Wang Q."/>
            <person name="Cai R."/>
            <person name="Wang Z."/>
        </authorList>
    </citation>
    <scope>NUCLEOTIDE SEQUENCE</scope>
    <source>
        <strain evidence="3">DSM 17978</strain>
    </source>
</reference>
<dbReference type="EMBL" id="CP104067">
    <property type="protein sequence ID" value="WAH40295.1"/>
    <property type="molecule type" value="Genomic_DNA"/>
</dbReference>